<organism evidence="1">
    <name type="scientific">Palpitomonas bilix</name>
    <dbReference type="NCBI Taxonomy" id="652834"/>
    <lineage>
        <taxon>Eukaryota</taxon>
        <taxon>Eukaryota incertae sedis</taxon>
    </lineage>
</organism>
<name>A0A7S3DJD2_9EUKA</name>
<protein>
    <submittedName>
        <fullName evidence="1">Uncharacterized protein</fullName>
    </submittedName>
</protein>
<dbReference type="EMBL" id="HBIB01032914">
    <property type="protein sequence ID" value="CAE0259098.1"/>
    <property type="molecule type" value="Transcribed_RNA"/>
</dbReference>
<dbReference type="AlphaFoldDB" id="A0A7S3DJD2"/>
<gene>
    <name evidence="1" type="ORF">PBIL07802_LOCUS21365</name>
</gene>
<reference evidence="1" key="1">
    <citation type="submission" date="2021-01" db="EMBL/GenBank/DDBJ databases">
        <authorList>
            <person name="Corre E."/>
            <person name="Pelletier E."/>
            <person name="Niang G."/>
            <person name="Scheremetjew M."/>
            <person name="Finn R."/>
            <person name="Kale V."/>
            <person name="Holt S."/>
            <person name="Cochrane G."/>
            <person name="Meng A."/>
            <person name="Brown T."/>
            <person name="Cohen L."/>
        </authorList>
    </citation>
    <scope>NUCLEOTIDE SEQUENCE</scope>
    <source>
        <strain evidence="1">NIES-2562</strain>
    </source>
</reference>
<proteinExistence type="predicted"/>
<accession>A0A7S3DJD2</accession>
<evidence type="ECO:0000313" key="1">
    <source>
        <dbReference type="EMBL" id="CAE0259098.1"/>
    </source>
</evidence>
<sequence length="132" mass="14582">MGDNRRRLTVIAYPNVPSPMLSIISYASTDRAPRFERGVAGATGGAGSSGAAAAISSQRRTRFLSSVCCRNFFFSFLALNYRWRGTPVFLYNSWQVGGSSMYILLLLFFFGGKIPLTFPLRSLYLSSLPFSI</sequence>